<evidence type="ECO:0000313" key="1">
    <source>
        <dbReference type="EMBL" id="KAK2619127.1"/>
    </source>
</evidence>
<gene>
    <name evidence="1" type="ORF">CFV95_009010</name>
</gene>
<dbReference type="Proteomes" id="UP000218471">
    <property type="component" value="Unassembled WGS sequence"/>
</dbReference>
<dbReference type="EMBL" id="NKYG02000001">
    <property type="protein sequence ID" value="KAK2619127.1"/>
    <property type="molecule type" value="Genomic_DNA"/>
</dbReference>
<dbReference type="AlphaFoldDB" id="A0AAV9FUD1"/>
<organism evidence="1 2">
    <name type="scientific">Leptospira interrogans</name>
    <dbReference type="NCBI Taxonomy" id="173"/>
    <lineage>
        <taxon>Bacteria</taxon>
        <taxon>Pseudomonadati</taxon>
        <taxon>Spirochaetota</taxon>
        <taxon>Spirochaetia</taxon>
        <taxon>Leptospirales</taxon>
        <taxon>Leptospiraceae</taxon>
        <taxon>Leptospira</taxon>
    </lineage>
</organism>
<protein>
    <submittedName>
        <fullName evidence="1">Uncharacterized protein</fullName>
    </submittedName>
</protein>
<accession>A0AAV9FUD1</accession>
<reference evidence="1" key="1">
    <citation type="submission" date="2023-10" db="EMBL/GenBank/DDBJ databases">
        <title>Genomic and proteomic analysis of Leptospira interrogans strain CUDO8.</title>
        <authorList>
            <person name="Boonciew P."/>
            <person name="Kurilung A."/>
            <person name="Prapasarakul N."/>
        </authorList>
    </citation>
    <scope>NUCLEOTIDE SEQUENCE</scope>
    <source>
        <strain evidence="1">CUDO8</strain>
    </source>
</reference>
<dbReference type="RefSeq" id="WP_255255395.1">
    <property type="nucleotide sequence ID" value="NZ_NKYG02000001.1"/>
</dbReference>
<sequence>MILFLTICSWMAFCLCYTTFEAFLRPLYYFGEVSFKNLILSDICGVGYGSQTQRLTLHGSFDRSRLELSRTLSYGSRLELSRTLSYGSRLELSRTLSYGSRLELSRTLSYGSRLELSRTLSYGSRLELSRTLSYGSRLELSRTLSYGSRLELSRTLSYGSRSRLKLKAKYHITFLSYNLLTKTENAAGFGQAFLL</sequence>
<name>A0AAV9FUD1_LEPIR</name>
<comment type="caution">
    <text evidence="1">The sequence shown here is derived from an EMBL/GenBank/DDBJ whole genome shotgun (WGS) entry which is preliminary data.</text>
</comment>
<evidence type="ECO:0000313" key="2">
    <source>
        <dbReference type="Proteomes" id="UP000218471"/>
    </source>
</evidence>
<proteinExistence type="predicted"/>